<dbReference type="Proteomes" id="UP000444401">
    <property type="component" value="Unassembled WGS sequence"/>
</dbReference>
<comment type="caution">
    <text evidence="1">The sequence shown here is derived from an EMBL/GenBank/DDBJ whole genome shotgun (WGS) entry which is preliminary data.</text>
</comment>
<evidence type="ECO:0000313" key="1">
    <source>
        <dbReference type="EMBL" id="MXO69691.1"/>
    </source>
</evidence>
<name>A0ABW9UY09_9SPHN</name>
<dbReference type="RefSeq" id="WP_160734309.1">
    <property type="nucleotide sequence ID" value="NZ_WTYO01000006.1"/>
</dbReference>
<evidence type="ECO:0000313" key="2">
    <source>
        <dbReference type="Proteomes" id="UP000444401"/>
    </source>
</evidence>
<organism evidence="1 2">
    <name type="scientific">Pelagerythrobacter marinus</name>
    <dbReference type="NCBI Taxonomy" id="538382"/>
    <lineage>
        <taxon>Bacteria</taxon>
        <taxon>Pseudomonadati</taxon>
        <taxon>Pseudomonadota</taxon>
        <taxon>Alphaproteobacteria</taxon>
        <taxon>Sphingomonadales</taxon>
        <taxon>Erythrobacteraceae</taxon>
        <taxon>Pelagerythrobacter</taxon>
    </lineage>
</organism>
<proteinExistence type="predicted"/>
<reference evidence="1 2" key="1">
    <citation type="submission" date="2019-12" db="EMBL/GenBank/DDBJ databases">
        <title>Genomic-based taxomic classification of the family Erythrobacteraceae.</title>
        <authorList>
            <person name="Xu L."/>
        </authorList>
    </citation>
    <scope>NUCLEOTIDE SEQUENCE [LARGE SCALE GENOMIC DNA]</scope>
    <source>
        <strain evidence="1 2">H32</strain>
    </source>
</reference>
<gene>
    <name evidence="1" type="ORF">GRI72_12765</name>
</gene>
<protein>
    <submittedName>
        <fullName evidence="1">Uncharacterized protein</fullName>
    </submittedName>
</protein>
<keyword evidence="2" id="KW-1185">Reference proteome</keyword>
<sequence>MSFLEAFRPLDRSHFSPLLINQVPFASGIGAGMGNIDLMVNGEINLRENTYRPKSAPTP</sequence>
<dbReference type="EMBL" id="WTYO01000006">
    <property type="protein sequence ID" value="MXO69691.1"/>
    <property type="molecule type" value="Genomic_DNA"/>
</dbReference>
<accession>A0ABW9UY09</accession>